<dbReference type="SUPFAM" id="SSF53474">
    <property type="entry name" value="alpha/beta-Hydrolases"/>
    <property type="match status" value="1"/>
</dbReference>
<dbReference type="KEGG" id="bfa:Bfae_27950"/>
<keyword evidence="2" id="KW-1185">Reference proteome</keyword>
<sequence length="295" mass="31843">MPAEPPRRHLTPPGAVEYGSVAEFLASEIGSGHHEIHRGLPLDLLVADRGASTTVVAFHASAPEHVTQLPMLSGQGLTEAAGVNLLAIADPSLVMHPELKLGWYLGNRPQGPFRALATPLIEHVLAQLGSTRTVFFGASGGGFAAGALSQDFPNSLALLCNPRLDLTQPPRAAIREYLVHCHSALSATPQRRIREEFVPDALDDDWDGAPANTIAIIQNRRDRVYHDRQFLPFARRHAEHPAVFHLLRDDGEGHRHVPRAELERVLTAVAQAPTLQGALRGLGFRTGSPAVSPQG</sequence>
<accession>C7MHP4</accession>
<dbReference type="PATRIC" id="fig|446465.5.peg.2756"/>
<dbReference type="InterPro" id="IPR029058">
    <property type="entry name" value="AB_hydrolase_fold"/>
</dbReference>
<evidence type="ECO:0008006" key="3">
    <source>
        <dbReference type="Google" id="ProtNLM"/>
    </source>
</evidence>
<reference evidence="1 2" key="1">
    <citation type="journal article" date="2009" name="Stand. Genomic Sci.">
        <title>Complete genome sequence of Brachybacterium faecium type strain (Schefferle 6-10).</title>
        <authorList>
            <person name="Lapidus A."/>
            <person name="Pukall R."/>
            <person name="Labuttii K."/>
            <person name="Copeland A."/>
            <person name="Del Rio T.G."/>
            <person name="Nolan M."/>
            <person name="Chen F."/>
            <person name="Lucas S."/>
            <person name="Tice H."/>
            <person name="Cheng J.F."/>
            <person name="Bruce D."/>
            <person name="Goodwin L."/>
            <person name="Pitluck S."/>
            <person name="Rohde M."/>
            <person name="Goker M."/>
            <person name="Pati A."/>
            <person name="Ivanova N."/>
            <person name="Mavrommatis K."/>
            <person name="Chen A."/>
            <person name="Palaniappan K."/>
            <person name="D'haeseleer P."/>
            <person name="Chain P."/>
            <person name="Bristow J."/>
            <person name="Eisen J.A."/>
            <person name="Markowitz V."/>
            <person name="Hugenholtz P."/>
            <person name="Kyrpides N.C."/>
            <person name="Klenk H.P."/>
        </authorList>
    </citation>
    <scope>NUCLEOTIDE SEQUENCE [LARGE SCALE GENOMIC DNA]</scope>
    <source>
        <strain evidence="2">ATCC 43885 / DSM 4810 / JCM 11609 / LMG 19847 / NBRC 14762 / NCIMB 9860 / 6-10</strain>
    </source>
</reference>
<dbReference type="HOGENOM" id="CLU_942084_0_0_11"/>
<dbReference type="Proteomes" id="UP000001919">
    <property type="component" value="Chromosome"/>
</dbReference>
<dbReference type="AlphaFoldDB" id="C7MHP4"/>
<dbReference type="Gene3D" id="3.40.50.1820">
    <property type="entry name" value="alpha/beta hydrolase"/>
    <property type="match status" value="1"/>
</dbReference>
<proteinExistence type="predicted"/>
<name>C7MHP4_BRAFD</name>
<dbReference type="STRING" id="446465.Bfae_27950"/>
<protein>
    <recommendedName>
        <fullName evidence="3">Alpha/beta hydrolase</fullName>
    </recommendedName>
</protein>
<gene>
    <name evidence="1" type="ordered locus">Bfae_27950</name>
</gene>
<dbReference type="EMBL" id="CP001643">
    <property type="protein sequence ID" value="ACU86561.1"/>
    <property type="molecule type" value="Genomic_DNA"/>
</dbReference>
<dbReference type="OrthoDB" id="4592556at2"/>
<organism evidence="1 2">
    <name type="scientific">Brachybacterium faecium (strain ATCC 43885 / DSM 4810 / JCM 11609 / LMG 19847 / NBRC 14762 / NCIMB 9860 / 6-10)</name>
    <dbReference type="NCBI Taxonomy" id="446465"/>
    <lineage>
        <taxon>Bacteria</taxon>
        <taxon>Bacillati</taxon>
        <taxon>Actinomycetota</taxon>
        <taxon>Actinomycetes</taxon>
        <taxon>Micrococcales</taxon>
        <taxon>Dermabacteraceae</taxon>
        <taxon>Brachybacterium</taxon>
    </lineage>
</organism>
<dbReference type="eggNOG" id="COG1073">
    <property type="taxonomic scope" value="Bacteria"/>
</dbReference>
<evidence type="ECO:0000313" key="1">
    <source>
        <dbReference type="EMBL" id="ACU86561.1"/>
    </source>
</evidence>
<evidence type="ECO:0000313" key="2">
    <source>
        <dbReference type="Proteomes" id="UP000001919"/>
    </source>
</evidence>